<comment type="caution">
    <text evidence="2">The sequence shown here is derived from an EMBL/GenBank/DDBJ whole genome shotgun (WGS) entry which is preliminary data.</text>
</comment>
<accession>A0A1V9FTX7</accession>
<feature type="chain" id="PRO_5012144739" description="DUF255 domain-containing protein" evidence="1">
    <location>
        <begin position="18"/>
        <end position="458"/>
    </location>
</feature>
<name>A0A1V9FTX7_9BACT</name>
<dbReference type="STRING" id="1703345.A3860_30655"/>
<keyword evidence="3" id="KW-1185">Reference proteome</keyword>
<reference evidence="2 3" key="1">
    <citation type="submission" date="2016-03" db="EMBL/GenBank/DDBJ databases">
        <title>Niastella vici sp. nov., isolated from farmland soil.</title>
        <authorList>
            <person name="Chen L."/>
            <person name="Wang D."/>
            <person name="Yang S."/>
            <person name="Wang G."/>
        </authorList>
    </citation>
    <scope>NUCLEOTIDE SEQUENCE [LARGE SCALE GENOMIC DNA]</scope>
    <source>
        <strain evidence="2 3">DJ57</strain>
    </source>
</reference>
<sequence length="458" mass="52757">MTRLLLLTLLLPAFTRAQFLAPETTLQQALVQATREDKLIFLMIESDQCQQCNDVAGKALQKNDLKDELKRNFIALRIPAFHPDRNYIKDKYNYIGGNVVLYLDKWGTLVHRMNMSTTAATIYLYESKRAYLNEIQADYIRSLEQDALAGKMESDKLYELMEARKTLSLPIDEHLDQYVKQLPADSLTSISTLQRIARMSPLLGSNANSILRNNQELFNQAWYALPEKDRITINNQIIIKSRHQAISEKNVAKAEVVAKFAALTYSGAIFSGKPPVNKAYHYNLMEYFRGANDTAAYLNAAVNYYELYQMPVNATAIKKKDSLKMAELKKDPVRNISIRDTLEWTETRKVFTTTTRYTPTAQHYGEELHYAARTFYRMTNDTIYLKKALQWAAYANEFYESAYALDIWARLLYKVGNNKEEAVHLEERAIDFLKKHDMPTETHMAVLDKMKKGISAID</sequence>
<evidence type="ECO:0008006" key="4">
    <source>
        <dbReference type="Google" id="ProtNLM"/>
    </source>
</evidence>
<gene>
    <name evidence="2" type="ORF">A3860_30655</name>
</gene>
<dbReference type="InterPro" id="IPR036249">
    <property type="entry name" value="Thioredoxin-like_sf"/>
</dbReference>
<dbReference type="Pfam" id="PF13899">
    <property type="entry name" value="Thioredoxin_7"/>
    <property type="match status" value="1"/>
</dbReference>
<dbReference type="RefSeq" id="WP_081150273.1">
    <property type="nucleotide sequence ID" value="NZ_LVYD01000055.1"/>
</dbReference>
<feature type="signal peptide" evidence="1">
    <location>
        <begin position="1"/>
        <end position="17"/>
    </location>
</feature>
<evidence type="ECO:0000313" key="2">
    <source>
        <dbReference type="EMBL" id="OQP61829.1"/>
    </source>
</evidence>
<organism evidence="2 3">
    <name type="scientific">Niastella vici</name>
    <dbReference type="NCBI Taxonomy" id="1703345"/>
    <lineage>
        <taxon>Bacteria</taxon>
        <taxon>Pseudomonadati</taxon>
        <taxon>Bacteroidota</taxon>
        <taxon>Chitinophagia</taxon>
        <taxon>Chitinophagales</taxon>
        <taxon>Chitinophagaceae</taxon>
        <taxon>Niastella</taxon>
    </lineage>
</organism>
<evidence type="ECO:0000313" key="3">
    <source>
        <dbReference type="Proteomes" id="UP000192796"/>
    </source>
</evidence>
<dbReference type="AlphaFoldDB" id="A0A1V9FTX7"/>
<proteinExistence type="predicted"/>
<keyword evidence="1" id="KW-0732">Signal</keyword>
<dbReference type="EMBL" id="LVYD01000055">
    <property type="protein sequence ID" value="OQP61829.1"/>
    <property type="molecule type" value="Genomic_DNA"/>
</dbReference>
<dbReference type="OrthoDB" id="645813at2"/>
<dbReference type="Proteomes" id="UP000192796">
    <property type="component" value="Unassembled WGS sequence"/>
</dbReference>
<protein>
    <recommendedName>
        <fullName evidence="4">DUF255 domain-containing protein</fullName>
    </recommendedName>
</protein>
<dbReference type="Gene3D" id="3.40.30.10">
    <property type="entry name" value="Glutaredoxin"/>
    <property type="match status" value="1"/>
</dbReference>
<evidence type="ECO:0000256" key="1">
    <source>
        <dbReference type="SAM" id="SignalP"/>
    </source>
</evidence>
<dbReference type="SUPFAM" id="SSF52833">
    <property type="entry name" value="Thioredoxin-like"/>
    <property type="match status" value="1"/>
</dbReference>